<evidence type="ECO:0000313" key="1">
    <source>
        <dbReference type="EMBL" id="WMD15764.1"/>
    </source>
</evidence>
<dbReference type="EMBL" id="CP132968">
    <property type="protein sequence ID" value="WMD15764.1"/>
    <property type="molecule type" value="Genomic_DNA"/>
</dbReference>
<dbReference type="AlphaFoldDB" id="A0AAQ3GPL9"/>
<dbReference type="RefSeq" id="WP_262568474.1">
    <property type="nucleotide sequence ID" value="NZ_CP132968.1"/>
</dbReference>
<name>A0AAQ3GPL9_ANAHA</name>
<protein>
    <submittedName>
        <fullName evidence="1">Uncharacterized protein</fullName>
    </submittedName>
</protein>
<proteinExistence type="predicted"/>
<sequence length="43" mass="4713">MQGVKEALKNHAELAKETIKISSKTKPLELAVREIESGNGHVK</sequence>
<accession>A0AAQ3GPL9</accession>
<organism evidence="1 2">
    <name type="scientific">Anaerostipes hadrus</name>
    <dbReference type="NCBI Taxonomy" id="649756"/>
    <lineage>
        <taxon>Bacteria</taxon>
        <taxon>Bacillati</taxon>
        <taxon>Bacillota</taxon>
        <taxon>Clostridia</taxon>
        <taxon>Lachnospirales</taxon>
        <taxon>Lachnospiraceae</taxon>
        <taxon>Anaerostipes</taxon>
    </lineage>
</organism>
<reference evidence="1" key="1">
    <citation type="submission" date="2023-08" db="EMBL/GenBank/DDBJ databases">
        <title>Complete Genome Sequences of butyrate producing Anaerostipes hadrus strains BA1 and GIF7 isolated from the terminal ileum of a healthy lean male.</title>
        <authorList>
            <person name="Low A."/>
            <person name="Sheludchenko M."/>
            <person name="Cheng H.E."/>
            <person name="Koh X.Q."/>
            <person name="Lee J."/>
        </authorList>
    </citation>
    <scope>NUCLEOTIDE SEQUENCE</scope>
    <source>
        <strain evidence="1">BA1</strain>
    </source>
</reference>
<gene>
    <name evidence="1" type="ORF">RBI15_10300</name>
</gene>
<evidence type="ECO:0000313" key="2">
    <source>
        <dbReference type="Proteomes" id="UP001243496"/>
    </source>
</evidence>
<dbReference type="Proteomes" id="UP001243496">
    <property type="component" value="Chromosome"/>
</dbReference>
<dbReference type="GeneID" id="92741784"/>